<evidence type="ECO:0000256" key="1">
    <source>
        <dbReference type="ARBA" id="ARBA00004496"/>
    </source>
</evidence>
<dbReference type="InterPro" id="IPR029021">
    <property type="entry name" value="Prot-tyrosine_phosphatase-like"/>
</dbReference>
<evidence type="ECO:0000313" key="11">
    <source>
        <dbReference type="EMBL" id="QUC21357.1"/>
    </source>
</evidence>
<dbReference type="GO" id="GO:0052840">
    <property type="term" value="F:inositol diphosphate tetrakisphosphate diphosphatase activity"/>
    <property type="evidence" value="ECO:0007669"/>
    <property type="project" value="TreeGrafter"/>
</dbReference>
<dbReference type="PROSITE" id="PS50056">
    <property type="entry name" value="TYR_PHOSPHATASE_2"/>
    <property type="match status" value="1"/>
</dbReference>
<evidence type="ECO:0000256" key="8">
    <source>
        <dbReference type="SAM" id="Phobius"/>
    </source>
</evidence>
<dbReference type="InterPro" id="IPR016130">
    <property type="entry name" value="Tyr_Pase_AS"/>
</dbReference>
<evidence type="ECO:0000256" key="6">
    <source>
        <dbReference type="ARBA" id="ARBA00047342"/>
    </source>
</evidence>
<dbReference type="KEGG" id="uvi:66066377"/>
<dbReference type="AlphaFoldDB" id="A0A8E5HTR7"/>
<protein>
    <recommendedName>
        <fullName evidence="2">diphosphoinositol-polyphosphate diphosphatase</fullName>
        <ecNumber evidence="2">3.6.1.52</ecNumber>
    </recommendedName>
</protein>
<dbReference type="EMBL" id="CP072756">
    <property type="protein sequence ID" value="QUC21357.1"/>
    <property type="molecule type" value="Genomic_DNA"/>
</dbReference>
<feature type="domain" description="Tyrosine specific protein phosphatases" evidence="10">
    <location>
        <begin position="152"/>
        <end position="183"/>
    </location>
</feature>
<keyword evidence="4" id="KW-0378">Hydrolase</keyword>
<comment type="similarity">
    <text evidence="5">Belongs to the protein-tyrosine phosphatase family. Atypical dual-specificity phosphatase Siw14-like subfamily.</text>
</comment>
<dbReference type="GO" id="GO:0016791">
    <property type="term" value="F:phosphatase activity"/>
    <property type="evidence" value="ECO:0007669"/>
    <property type="project" value="TreeGrafter"/>
</dbReference>
<dbReference type="OrthoDB" id="6375174at2759"/>
<keyword evidence="8" id="KW-0472">Membrane</keyword>
<reference evidence="11" key="1">
    <citation type="submission" date="2020-03" db="EMBL/GenBank/DDBJ databases">
        <title>A mixture of massive structural variations and highly conserved coding sequences in Ustilaginoidea virens genome.</title>
        <authorList>
            <person name="Zhang K."/>
            <person name="Zhao Z."/>
            <person name="Zhang Z."/>
            <person name="Li Y."/>
            <person name="Hsiang T."/>
            <person name="Sun W."/>
        </authorList>
    </citation>
    <scope>NUCLEOTIDE SEQUENCE</scope>
    <source>
        <strain evidence="11">UV-8b</strain>
    </source>
</reference>
<dbReference type="FunFam" id="3.90.190.10:FF:000035">
    <property type="entry name" value="Tyrosine phosphatase, putative"/>
    <property type="match status" value="1"/>
</dbReference>
<accession>A0A8E5HTR7</accession>
<dbReference type="PROSITE" id="PS00383">
    <property type="entry name" value="TYR_PHOSPHATASE_1"/>
    <property type="match status" value="1"/>
</dbReference>
<evidence type="ECO:0000256" key="7">
    <source>
        <dbReference type="ARBA" id="ARBA00047927"/>
    </source>
</evidence>
<dbReference type="Proteomes" id="UP000027002">
    <property type="component" value="Chromosome 4"/>
</dbReference>
<dbReference type="PANTHER" id="PTHR31126:SF48">
    <property type="entry name" value="INOSITOL PHOSPHATASE SIW14"/>
    <property type="match status" value="1"/>
</dbReference>
<evidence type="ECO:0000256" key="3">
    <source>
        <dbReference type="ARBA" id="ARBA00022490"/>
    </source>
</evidence>
<comment type="subcellular location">
    <subcellularLocation>
        <location evidence="1">Cytoplasm</location>
    </subcellularLocation>
</comment>
<evidence type="ECO:0000259" key="10">
    <source>
        <dbReference type="PROSITE" id="PS50056"/>
    </source>
</evidence>
<evidence type="ECO:0000259" key="9">
    <source>
        <dbReference type="PROSITE" id="PS50054"/>
    </source>
</evidence>
<dbReference type="GeneID" id="66066377"/>
<evidence type="ECO:0000256" key="5">
    <source>
        <dbReference type="ARBA" id="ARBA00044949"/>
    </source>
</evidence>
<keyword evidence="8" id="KW-1133">Transmembrane helix</keyword>
<dbReference type="InterPro" id="IPR000387">
    <property type="entry name" value="Tyr_Pase_dom"/>
</dbReference>
<dbReference type="SUPFAM" id="SSF52799">
    <property type="entry name" value="(Phosphotyrosine protein) phosphatases II"/>
    <property type="match status" value="1"/>
</dbReference>
<dbReference type="RefSeq" id="XP_042999030.1">
    <property type="nucleotide sequence ID" value="XM_043143097.1"/>
</dbReference>
<evidence type="ECO:0000256" key="4">
    <source>
        <dbReference type="ARBA" id="ARBA00022801"/>
    </source>
</evidence>
<sequence>MISVTEELDDGARNETTAWDSQIISCRPQNLASGGKETTQFGTSTSRFSEKSFNSLSSSSSNSDSVDYALPNPNEGPLNFGLVVPGVYRSSYPKPQDYEFLEGLKLKTVITLVKKDKVDHDLDSFIAANGIRQIIFNMKGTKKEAIPISTMRHILQLALNRENHPLLVHCNHGKHRTGCVVAAIRKLSGWQLRHIVNEYKTYAEPKIRECDVDYISSFQCAPLQNLYDLYYEPTRFNAVQRRVFVRILLFSTFVMVLWLVSGSKMLVLRDNTALR</sequence>
<gene>
    <name evidence="11" type="ORF">UV8b_05600</name>
</gene>
<feature type="domain" description="Tyrosine-protein phosphatase" evidence="9">
    <location>
        <begin position="79"/>
        <end position="227"/>
    </location>
</feature>
<dbReference type="PANTHER" id="PTHR31126">
    <property type="entry name" value="TYROSINE-PROTEIN PHOSPHATASE"/>
    <property type="match status" value="1"/>
</dbReference>
<keyword evidence="12" id="KW-1185">Reference proteome</keyword>
<keyword evidence="3" id="KW-0963">Cytoplasm</keyword>
<evidence type="ECO:0000313" key="12">
    <source>
        <dbReference type="Proteomes" id="UP000027002"/>
    </source>
</evidence>
<organism evidence="11 12">
    <name type="scientific">Ustilaginoidea virens</name>
    <name type="common">Rice false smut fungus</name>
    <name type="synonym">Villosiclava virens</name>
    <dbReference type="NCBI Taxonomy" id="1159556"/>
    <lineage>
        <taxon>Eukaryota</taxon>
        <taxon>Fungi</taxon>
        <taxon>Dikarya</taxon>
        <taxon>Ascomycota</taxon>
        <taxon>Pezizomycotina</taxon>
        <taxon>Sordariomycetes</taxon>
        <taxon>Hypocreomycetidae</taxon>
        <taxon>Hypocreales</taxon>
        <taxon>Clavicipitaceae</taxon>
        <taxon>Ustilaginoidea</taxon>
    </lineage>
</organism>
<proteinExistence type="inferred from homology"/>
<name>A0A8E5HTR7_USTVR</name>
<dbReference type="EC" id="3.6.1.52" evidence="2"/>
<evidence type="ECO:0000256" key="2">
    <source>
        <dbReference type="ARBA" id="ARBA00012527"/>
    </source>
</evidence>
<dbReference type="Pfam" id="PF03162">
    <property type="entry name" value="Y_phosphatase2"/>
    <property type="match status" value="1"/>
</dbReference>
<comment type="catalytic activity">
    <reaction evidence="7">
        <text>1,5-bis(diphospho)-1D-myo-inositol 2,3,4,6-tetrakisphosphate + H2O = 1-diphospho-1D-myo-inositol 2,3,4,5,6-pentakisphosphate + phosphate + 2 H(+)</text>
        <dbReference type="Rhea" id="RHEA:79699"/>
        <dbReference type="ChEBI" id="CHEBI:15377"/>
        <dbReference type="ChEBI" id="CHEBI:15378"/>
        <dbReference type="ChEBI" id="CHEBI:43474"/>
        <dbReference type="ChEBI" id="CHEBI:74946"/>
        <dbReference type="ChEBI" id="CHEBI:77983"/>
        <dbReference type="EC" id="3.6.1.52"/>
    </reaction>
    <physiologicalReaction direction="left-to-right" evidence="7">
        <dbReference type="Rhea" id="RHEA:79700"/>
    </physiologicalReaction>
</comment>
<dbReference type="PROSITE" id="PS50054">
    <property type="entry name" value="TYR_PHOSPHATASE_DUAL"/>
    <property type="match status" value="1"/>
</dbReference>
<dbReference type="InterPro" id="IPR004861">
    <property type="entry name" value="Siw14-like"/>
</dbReference>
<comment type="catalytic activity">
    <reaction evidence="6">
        <text>5-diphospho-1D-myo-inositol 1,2,3,4,6-pentakisphosphate + H2O = 1D-myo-inositol hexakisphosphate + phosphate + H(+)</text>
        <dbReference type="Rhea" id="RHEA:22384"/>
        <dbReference type="ChEBI" id="CHEBI:15377"/>
        <dbReference type="ChEBI" id="CHEBI:15378"/>
        <dbReference type="ChEBI" id="CHEBI:43474"/>
        <dbReference type="ChEBI" id="CHEBI:58130"/>
        <dbReference type="ChEBI" id="CHEBI:58628"/>
        <dbReference type="EC" id="3.6.1.52"/>
    </reaction>
    <physiologicalReaction direction="left-to-right" evidence="6">
        <dbReference type="Rhea" id="RHEA:22385"/>
    </physiologicalReaction>
</comment>
<dbReference type="Gene3D" id="3.90.190.10">
    <property type="entry name" value="Protein tyrosine phosphatase superfamily"/>
    <property type="match status" value="1"/>
</dbReference>
<keyword evidence="8" id="KW-0812">Transmembrane</keyword>
<dbReference type="GO" id="GO:0005737">
    <property type="term" value="C:cytoplasm"/>
    <property type="evidence" value="ECO:0007669"/>
    <property type="project" value="UniProtKB-SubCell"/>
</dbReference>
<dbReference type="InterPro" id="IPR020422">
    <property type="entry name" value="TYR_PHOSPHATASE_DUAL_dom"/>
</dbReference>
<feature type="transmembrane region" description="Helical" evidence="8">
    <location>
        <begin position="243"/>
        <end position="261"/>
    </location>
</feature>